<name>A0A9D4FLW2_DREPO</name>
<gene>
    <name evidence="1" type="ORF">DPMN_154383</name>
</gene>
<dbReference type="Proteomes" id="UP000828390">
    <property type="component" value="Unassembled WGS sequence"/>
</dbReference>
<accession>A0A9D4FLW2</accession>
<proteinExistence type="predicted"/>
<comment type="caution">
    <text evidence="1">The sequence shown here is derived from an EMBL/GenBank/DDBJ whole genome shotgun (WGS) entry which is preliminary data.</text>
</comment>
<evidence type="ECO:0000313" key="1">
    <source>
        <dbReference type="EMBL" id="KAH3800742.1"/>
    </source>
</evidence>
<organism evidence="1 2">
    <name type="scientific">Dreissena polymorpha</name>
    <name type="common">Zebra mussel</name>
    <name type="synonym">Mytilus polymorpha</name>
    <dbReference type="NCBI Taxonomy" id="45954"/>
    <lineage>
        <taxon>Eukaryota</taxon>
        <taxon>Metazoa</taxon>
        <taxon>Spiralia</taxon>
        <taxon>Lophotrochozoa</taxon>
        <taxon>Mollusca</taxon>
        <taxon>Bivalvia</taxon>
        <taxon>Autobranchia</taxon>
        <taxon>Heteroconchia</taxon>
        <taxon>Euheterodonta</taxon>
        <taxon>Imparidentia</taxon>
        <taxon>Neoheterodontei</taxon>
        <taxon>Myida</taxon>
        <taxon>Dreissenoidea</taxon>
        <taxon>Dreissenidae</taxon>
        <taxon>Dreissena</taxon>
    </lineage>
</organism>
<keyword evidence="2" id="KW-1185">Reference proteome</keyword>
<dbReference type="EMBL" id="JAIWYP010000007">
    <property type="protein sequence ID" value="KAH3800742.1"/>
    <property type="molecule type" value="Genomic_DNA"/>
</dbReference>
<evidence type="ECO:0000313" key="2">
    <source>
        <dbReference type="Proteomes" id="UP000828390"/>
    </source>
</evidence>
<dbReference type="AlphaFoldDB" id="A0A9D4FLW2"/>
<reference evidence="1" key="1">
    <citation type="journal article" date="2019" name="bioRxiv">
        <title>The Genome of the Zebra Mussel, Dreissena polymorpha: A Resource for Invasive Species Research.</title>
        <authorList>
            <person name="McCartney M.A."/>
            <person name="Auch B."/>
            <person name="Kono T."/>
            <person name="Mallez S."/>
            <person name="Zhang Y."/>
            <person name="Obille A."/>
            <person name="Becker A."/>
            <person name="Abrahante J.E."/>
            <person name="Garbe J."/>
            <person name="Badalamenti J.P."/>
            <person name="Herman A."/>
            <person name="Mangelson H."/>
            <person name="Liachko I."/>
            <person name="Sullivan S."/>
            <person name="Sone E.D."/>
            <person name="Koren S."/>
            <person name="Silverstein K.A.T."/>
            <person name="Beckman K.B."/>
            <person name="Gohl D.M."/>
        </authorList>
    </citation>
    <scope>NUCLEOTIDE SEQUENCE</scope>
    <source>
        <strain evidence="1">Duluth1</strain>
        <tissue evidence="1">Whole animal</tissue>
    </source>
</reference>
<protein>
    <submittedName>
        <fullName evidence="1">Uncharacterized protein</fullName>
    </submittedName>
</protein>
<reference evidence="1" key="2">
    <citation type="submission" date="2020-11" db="EMBL/GenBank/DDBJ databases">
        <authorList>
            <person name="McCartney M.A."/>
            <person name="Auch B."/>
            <person name="Kono T."/>
            <person name="Mallez S."/>
            <person name="Becker A."/>
            <person name="Gohl D.M."/>
            <person name="Silverstein K.A.T."/>
            <person name="Koren S."/>
            <person name="Bechman K.B."/>
            <person name="Herman A."/>
            <person name="Abrahante J.E."/>
            <person name="Garbe J."/>
        </authorList>
    </citation>
    <scope>NUCLEOTIDE SEQUENCE</scope>
    <source>
        <strain evidence="1">Duluth1</strain>
        <tissue evidence="1">Whole animal</tissue>
    </source>
</reference>
<sequence>MRIEGRNPGRYWSHWRLGCAPPSQREVCLSRYYQILPDRHVPYIRNSMSRSTSCRFSHRHNRGCWGTLMLHVGYLNM</sequence>